<protein>
    <submittedName>
        <fullName evidence="6">Ribose ABC transport system, periplasmic ribose-binding protein RbsB</fullName>
    </submittedName>
</protein>
<dbReference type="GO" id="GO:0030313">
    <property type="term" value="C:cell envelope"/>
    <property type="evidence" value="ECO:0007669"/>
    <property type="project" value="UniProtKB-SubCell"/>
</dbReference>
<dbReference type="AlphaFoldDB" id="A0A6J4RFV5"/>
<dbReference type="Gene3D" id="3.40.50.2300">
    <property type="match status" value="2"/>
</dbReference>
<evidence type="ECO:0000259" key="5">
    <source>
        <dbReference type="Pfam" id="PF13407"/>
    </source>
</evidence>
<dbReference type="PANTHER" id="PTHR46847:SF3">
    <property type="entry name" value="GALACTOFURANOSE-BINDING PROTEIN YTFQ"/>
    <property type="match status" value="1"/>
</dbReference>
<evidence type="ECO:0000256" key="2">
    <source>
        <dbReference type="ARBA" id="ARBA00007639"/>
    </source>
</evidence>
<evidence type="ECO:0000313" key="6">
    <source>
        <dbReference type="EMBL" id="CAA9472562.1"/>
    </source>
</evidence>
<feature type="domain" description="Periplasmic binding protein" evidence="5">
    <location>
        <begin position="75"/>
        <end position="325"/>
    </location>
</feature>
<name>A0A6J4RFV5_9ACTN</name>
<dbReference type="SUPFAM" id="SSF53822">
    <property type="entry name" value="Periplasmic binding protein-like I"/>
    <property type="match status" value="1"/>
</dbReference>
<feature type="signal peptide" evidence="4">
    <location>
        <begin position="1"/>
        <end position="19"/>
    </location>
</feature>
<dbReference type="Pfam" id="PF13407">
    <property type="entry name" value="Peripla_BP_4"/>
    <property type="match status" value="1"/>
</dbReference>
<evidence type="ECO:0000256" key="1">
    <source>
        <dbReference type="ARBA" id="ARBA00004196"/>
    </source>
</evidence>
<dbReference type="PROSITE" id="PS51257">
    <property type="entry name" value="PROKAR_LIPOPROTEIN"/>
    <property type="match status" value="1"/>
</dbReference>
<dbReference type="EMBL" id="CADCVF010000084">
    <property type="protein sequence ID" value="CAA9472562.1"/>
    <property type="molecule type" value="Genomic_DNA"/>
</dbReference>
<dbReference type="InterPro" id="IPR025997">
    <property type="entry name" value="SBP_2_dom"/>
</dbReference>
<proteinExistence type="inferred from homology"/>
<evidence type="ECO:0000256" key="3">
    <source>
        <dbReference type="ARBA" id="ARBA00022729"/>
    </source>
</evidence>
<feature type="chain" id="PRO_5039520150" evidence="4">
    <location>
        <begin position="20"/>
        <end position="351"/>
    </location>
</feature>
<dbReference type="PANTHER" id="PTHR46847">
    <property type="entry name" value="D-ALLOSE-BINDING PERIPLASMIC PROTEIN-RELATED"/>
    <property type="match status" value="1"/>
</dbReference>
<keyword evidence="3 4" id="KW-0732">Signal</keyword>
<dbReference type="CDD" id="cd06309">
    <property type="entry name" value="PBP1_galactofuranose_YtfQ-like"/>
    <property type="match status" value="1"/>
</dbReference>
<reference evidence="6" key="1">
    <citation type="submission" date="2020-02" db="EMBL/GenBank/DDBJ databases">
        <authorList>
            <person name="Meier V. D."/>
        </authorList>
    </citation>
    <scope>NUCLEOTIDE SEQUENCE</scope>
    <source>
        <strain evidence="6">AVDCRST_MAG58</strain>
    </source>
</reference>
<gene>
    <name evidence="6" type="ORF">AVDCRST_MAG58-4033</name>
</gene>
<dbReference type="GO" id="GO:0030246">
    <property type="term" value="F:carbohydrate binding"/>
    <property type="evidence" value="ECO:0007669"/>
    <property type="project" value="UniProtKB-ARBA"/>
</dbReference>
<organism evidence="6">
    <name type="scientific">uncultured Rubrobacteraceae bacterium</name>
    <dbReference type="NCBI Taxonomy" id="349277"/>
    <lineage>
        <taxon>Bacteria</taxon>
        <taxon>Bacillati</taxon>
        <taxon>Actinomycetota</taxon>
        <taxon>Rubrobacteria</taxon>
        <taxon>Rubrobacterales</taxon>
        <taxon>Rubrobacteraceae</taxon>
        <taxon>environmental samples</taxon>
    </lineage>
</organism>
<comment type="subcellular location">
    <subcellularLocation>
        <location evidence="1">Cell envelope</location>
    </subcellularLocation>
</comment>
<evidence type="ECO:0000256" key="4">
    <source>
        <dbReference type="SAM" id="SignalP"/>
    </source>
</evidence>
<accession>A0A6J4RFV5</accession>
<sequence length="351" mass="37778">MAKSIKVHIVLLAALVVLAACSPPGAKTEGQGSGGGGKKAQQDIAQATGDVCKVKPPDLKLQDAVVGFSQSEKEVNPFRIAETESIRSEAKKRNIEKLVYTNANSQASKQISDIRDMIAQDVDAIIVAPLLEEGMDPALNAANEAGIPVFLIDRETAGKPCEDYITFMGSNFYKQGKQAADLLADFTNENAQVAVLEGTPGASVTIDRTEGFEQQLEEYPDMEIVASQTGEFLRTKGQTVMEQLIQSNPDIDAVYAENDEMALGAIQALKDAGKDPGQDVKVVSIDGTEQAVQAIITGDINAVIETNPRFGPLAFDTIEDYLAGKPIPQKIIVQDDIYTKKNAQEKLDETY</sequence>
<dbReference type="InterPro" id="IPR028082">
    <property type="entry name" value="Peripla_BP_I"/>
</dbReference>
<comment type="similarity">
    <text evidence="2">Belongs to the bacterial solute-binding protein 2 family.</text>
</comment>